<reference evidence="1" key="2">
    <citation type="journal article" date="2015" name="Data Brief">
        <title>Shoot transcriptome of the giant reed, Arundo donax.</title>
        <authorList>
            <person name="Barrero R.A."/>
            <person name="Guerrero F.D."/>
            <person name="Moolhuijzen P."/>
            <person name="Goolsby J.A."/>
            <person name="Tidwell J."/>
            <person name="Bellgard S.E."/>
            <person name="Bellgard M.I."/>
        </authorList>
    </citation>
    <scope>NUCLEOTIDE SEQUENCE</scope>
    <source>
        <tissue evidence="1">Shoot tissue taken approximately 20 cm above the soil surface</tissue>
    </source>
</reference>
<reference evidence="1" key="1">
    <citation type="submission" date="2014-09" db="EMBL/GenBank/DDBJ databases">
        <authorList>
            <person name="Magalhaes I.L.F."/>
            <person name="Oliveira U."/>
            <person name="Santos F.R."/>
            <person name="Vidigal T.H.D.A."/>
            <person name="Brescovit A.D."/>
            <person name="Santos A.J."/>
        </authorList>
    </citation>
    <scope>NUCLEOTIDE SEQUENCE</scope>
    <source>
        <tissue evidence="1">Shoot tissue taken approximately 20 cm above the soil surface</tissue>
    </source>
</reference>
<accession>A0A0A9EEF5</accession>
<proteinExistence type="predicted"/>
<organism evidence="1">
    <name type="scientific">Arundo donax</name>
    <name type="common">Giant reed</name>
    <name type="synonym">Donax arundinaceus</name>
    <dbReference type="NCBI Taxonomy" id="35708"/>
    <lineage>
        <taxon>Eukaryota</taxon>
        <taxon>Viridiplantae</taxon>
        <taxon>Streptophyta</taxon>
        <taxon>Embryophyta</taxon>
        <taxon>Tracheophyta</taxon>
        <taxon>Spermatophyta</taxon>
        <taxon>Magnoliopsida</taxon>
        <taxon>Liliopsida</taxon>
        <taxon>Poales</taxon>
        <taxon>Poaceae</taxon>
        <taxon>PACMAD clade</taxon>
        <taxon>Arundinoideae</taxon>
        <taxon>Arundineae</taxon>
        <taxon>Arundo</taxon>
    </lineage>
</organism>
<dbReference type="EMBL" id="GBRH01201640">
    <property type="protein sequence ID" value="JAD96255.1"/>
    <property type="molecule type" value="Transcribed_RNA"/>
</dbReference>
<dbReference type="AlphaFoldDB" id="A0A0A9EEF5"/>
<protein>
    <submittedName>
        <fullName evidence="1">Nfc103</fullName>
    </submittedName>
</protein>
<evidence type="ECO:0000313" key="1">
    <source>
        <dbReference type="EMBL" id="JAD96255.1"/>
    </source>
</evidence>
<sequence>MRLKARQFTSLWCANTDCTGFVGAGDRISQIRRY</sequence>
<name>A0A0A9EEF5_ARUDO</name>